<sequence>MSDHEQGHENLTDLKPRPYSIDLTLELERQLDNESLPPTSPTDATGRPHSLDPHVLASIITQLRSSLVDVSRERDDLAQTLSETRAREAGLTDTLNHMTDKYTRMEEELETAKAKSKDDEDAIAMLRTKVEESRRGLMRLQSESRRMSQTPSALDMSRAGIPSLGAPPSSKRSSFAPLTGSAAGRVNSHRRISSVATVSDTSFSLLDGGIHLSSPNPQTPSFTFPDASMSKNSRRMSGMFGRASPPASLYTTEESAELENLRQELNSMRVELDIAKHELGESNEAREASEMCVKALREFIAENNVGEQPPRPPPRLPSLSMTSSSQSEAEAKKGAAAAAGGWGFKLWRADTTVKSPAAPSPAVASPIPVPAASAAPLTKKLGGFFTSRGSVSSVTSPIPRPIEQEPMYNGMSDVSSIEESVVEPVSPASELARSNVMVRDGSTTSSRDMGSPEQVKVQHLASPLALESSLPSLAT</sequence>
<keyword evidence="2" id="KW-1185">Reference proteome</keyword>
<accession>A0ACB8BSR3</accession>
<dbReference type="EMBL" id="MU266360">
    <property type="protein sequence ID" value="KAH7927872.1"/>
    <property type="molecule type" value="Genomic_DNA"/>
</dbReference>
<comment type="caution">
    <text evidence="1">The sequence shown here is derived from an EMBL/GenBank/DDBJ whole genome shotgun (WGS) entry which is preliminary data.</text>
</comment>
<organism evidence="1 2">
    <name type="scientific">Leucogyrophana mollusca</name>
    <dbReference type="NCBI Taxonomy" id="85980"/>
    <lineage>
        <taxon>Eukaryota</taxon>
        <taxon>Fungi</taxon>
        <taxon>Dikarya</taxon>
        <taxon>Basidiomycota</taxon>
        <taxon>Agaricomycotina</taxon>
        <taxon>Agaricomycetes</taxon>
        <taxon>Agaricomycetidae</taxon>
        <taxon>Boletales</taxon>
        <taxon>Boletales incertae sedis</taxon>
        <taxon>Leucogyrophana</taxon>
    </lineage>
</organism>
<reference evidence="1" key="1">
    <citation type="journal article" date="2021" name="New Phytol.">
        <title>Evolutionary innovations through gain and loss of genes in the ectomycorrhizal Boletales.</title>
        <authorList>
            <person name="Wu G."/>
            <person name="Miyauchi S."/>
            <person name="Morin E."/>
            <person name="Kuo A."/>
            <person name="Drula E."/>
            <person name="Varga T."/>
            <person name="Kohler A."/>
            <person name="Feng B."/>
            <person name="Cao Y."/>
            <person name="Lipzen A."/>
            <person name="Daum C."/>
            <person name="Hundley H."/>
            <person name="Pangilinan J."/>
            <person name="Johnson J."/>
            <person name="Barry K."/>
            <person name="LaButti K."/>
            <person name="Ng V."/>
            <person name="Ahrendt S."/>
            <person name="Min B."/>
            <person name="Choi I.G."/>
            <person name="Park H."/>
            <person name="Plett J.M."/>
            <person name="Magnuson J."/>
            <person name="Spatafora J.W."/>
            <person name="Nagy L.G."/>
            <person name="Henrissat B."/>
            <person name="Grigoriev I.V."/>
            <person name="Yang Z.L."/>
            <person name="Xu J."/>
            <person name="Martin F.M."/>
        </authorList>
    </citation>
    <scope>NUCLEOTIDE SEQUENCE</scope>
    <source>
        <strain evidence="1">KUC20120723A-06</strain>
    </source>
</reference>
<name>A0ACB8BSR3_9AGAM</name>
<dbReference type="Proteomes" id="UP000790709">
    <property type="component" value="Unassembled WGS sequence"/>
</dbReference>
<gene>
    <name evidence="1" type="ORF">BV22DRAFT_1193300</name>
</gene>
<evidence type="ECO:0000313" key="2">
    <source>
        <dbReference type="Proteomes" id="UP000790709"/>
    </source>
</evidence>
<proteinExistence type="predicted"/>
<protein>
    <submittedName>
        <fullName evidence="1">Uncharacterized protein</fullName>
    </submittedName>
</protein>
<evidence type="ECO:0000313" key="1">
    <source>
        <dbReference type="EMBL" id="KAH7927872.1"/>
    </source>
</evidence>